<reference evidence="2 3" key="1">
    <citation type="journal article" date="2024" name="Arch. Microbiol.">
        <title>Corallococcus caeni sp. nov., a novel myxobacterium isolated from activated sludge.</title>
        <authorList>
            <person name="Tomita S."/>
            <person name="Nakai R."/>
            <person name="Kuroda K."/>
            <person name="Kurashita H."/>
            <person name="Hatamoto M."/>
            <person name="Yamaguchi T."/>
            <person name="Narihiro T."/>
        </authorList>
    </citation>
    <scope>NUCLEOTIDE SEQUENCE [LARGE SCALE GENOMIC DNA]</scope>
    <source>
        <strain evidence="2 3">NO1</strain>
    </source>
</reference>
<sequence>MRGSMRRERRAYAPGHRRLTRHVPPYRRPRQAFFNPAGGRPAERAPEAQPTSFNVIAVAAASSFRSLGVAMADFSSRYVCA</sequence>
<dbReference type="Proteomes" id="UP001342631">
    <property type="component" value="Unassembled WGS sequence"/>
</dbReference>
<evidence type="ECO:0000313" key="2">
    <source>
        <dbReference type="EMBL" id="GMU10456.1"/>
    </source>
</evidence>
<protein>
    <submittedName>
        <fullName evidence="2">Uncharacterized protein</fullName>
    </submittedName>
</protein>
<evidence type="ECO:0000256" key="1">
    <source>
        <dbReference type="SAM" id="MobiDB-lite"/>
    </source>
</evidence>
<feature type="region of interest" description="Disordered" evidence="1">
    <location>
        <begin position="1"/>
        <end position="49"/>
    </location>
</feature>
<feature type="compositionally biased region" description="Basic residues" evidence="1">
    <location>
        <begin position="15"/>
        <end position="30"/>
    </location>
</feature>
<evidence type="ECO:0000313" key="3">
    <source>
        <dbReference type="Proteomes" id="UP001342631"/>
    </source>
</evidence>
<keyword evidence="3" id="KW-1185">Reference proteome</keyword>
<organism evidence="2 3">
    <name type="scientific">Corallococcus caeni</name>
    <dbReference type="NCBI Taxonomy" id="3082388"/>
    <lineage>
        <taxon>Bacteria</taxon>
        <taxon>Pseudomonadati</taxon>
        <taxon>Myxococcota</taxon>
        <taxon>Myxococcia</taxon>
        <taxon>Myxococcales</taxon>
        <taxon>Cystobacterineae</taxon>
        <taxon>Myxococcaceae</taxon>
        <taxon>Corallococcus</taxon>
    </lineage>
</organism>
<comment type="caution">
    <text evidence="2">The sequence shown here is derived from an EMBL/GenBank/DDBJ whole genome shotgun (WGS) entry which is preliminary data.</text>
</comment>
<proteinExistence type="predicted"/>
<name>A0ABQ6R3H5_9BACT</name>
<accession>A0ABQ6R3H5</accession>
<dbReference type="EMBL" id="BTTX01000008">
    <property type="protein sequence ID" value="GMU10456.1"/>
    <property type="molecule type" value="Genomic_DNA"/>
</dbReference>
<gene>
    <name evidence="2" type="ORF">ASNO1_67100</name>
</gene>